<proteinExistence type="predicted"/>
<evidence type="ECO:0000313" key="1">
    <source>
        <dbReference type="EMBL" id="SFL26830.1"/>
    </source>
</evidence>
<protein>
    <submittedName>
        <fullName evidence="1">Uncharacterized protein</fullName>
    </submittedName>
</protein>
<dbReference type="Proteomes" id="UP000199579">
    <property type="component" value="Unassembled WGS sequence"/>
</dbReference>
<sequence length="118" mass="13323">MTGNAETKSPEAIRQERHRAKLEALGVKEVATQLGPREREMLEELRTVRGGLRGPYSIAEYLAESIRRDHALLLQELVRLERRICTGCRKPLPRGCGGLWANETSICLRAQADRAMEL</sequence>
<evidence type="ECO:0000313" key="2">
    <source>
        <dbReference type="Proteomes" id="UP000199579"/>
    </source>
</evidence>
<gene>
    <name evidence="1" type="ORF">SAMN04244574_03744</name>
</gene>
<name>A0A1I4GBD9_9GAMM</name>
<dbReference type="EMBL" id="FOSX01000084">
    <property type="protein sequence ID" value="SFL26830.1"/>
    <property type="molecule type" value="Genomic_DNA"/>
</dbReference>
<reference evidence="1 2" key="1">
    <citation type="submission" date="2016-10" db="EMBL/GenBank/DDBJ databases">
        <authorList>
            <person name="de Groot N.N."/>
        </authorList>
    </citation>
    <scope>NUCLEOTIDE SEQUENCE [LARGE SCALE GENOMIC DNA]</scope>
    <source>
        <strain evidence="1 2">DSM 381</strain>
    </source>
</reference>
<dbReference type="AlphaFoldDB" id="A0A1I4GBD9"/>
<accession>A0A1I4GBD9</accession>
<dbReference type="RefSeq" id="WP_090942848.1">
    <property type="nucleotide sequence ID" value="NZ_FOSX01000084.1"/>
</dbReference>
<organism evidence="1 2">
    <name type="scientific">Azotobacter beijerinckii</name>
    <dbReference type="NCBI Taxonomy" id="170623"/>
    <lineage>
        <taxon>Bacteria</taxon>
        <taxon>Pseudomonadati</taxon>
        <taxon>Pseudomonadota</taxon>
        <taxon>Gammaproteobacteria</taxon>
        <taxon>Pseudomonadales</taxon>
        <taxon>Pseudomonadaceae</taxon>
        <taxon>Azotobacter</taxon>
    </lineage>
</organism>